<protein>
    <submittedName>
        <fullName evidence="4">Uncharacterized protein</fullName>
    </submittedName>
</protein>
<dbReference type="Pfam" id="PF01391">
    <property type="entry name" value="Collagen"/>
    <property type="match status" value="1"/>
</dbReference>
<proteinExistence type="predicted"/>
<evidence type="ECO:0000256" key="3">
    <source>
        <dbReference type="SAM" id="SignalP"/>
    </source>
</evidence>
<evidence type="ECO:0000256" key="1">
    <source>
        <dbReference type="ARBA" id="ARBA00022737"/>
    </source>
</evidence>
<reference evidence="4 5" key="1">
    <citation type="submission" date="2022-05" db="EMBL/GenBank/DDBJ databases">
        <authorList>
            <consortium name="Genoscope - CEA"/>
            <person name="William W."/>
        </authorList>
    </citation>
    <scope>NUCLEOTIDE SEQUENCE [LARGE SCALE GENOMIC DNA]</scope>
</reference>
<keyword evidence="3" id="KW-0732">Signal</keyword>
<feature type="compositionally biased region" description="Pro residues" evidence="2">
    <location>
        <begin position="460"/>
        <end position="471"/>
    </location>
</feature>
<evidence type="ECO:0000313" key="5">
    <source>
        <dbReference type="Proteomes" id="UP001159405"/>
    </source>
</evidence>
<keyword evidence="5" id="KW-1185">Reference proteome</keyword>
<feature type="compositionally biased region" description="Basic residues" evidence="2">
    <location>
        <begin position="402"/>
        <end position="414"/>
    </location>
</feature>
<accession>A0ABN8PAW6</accession>
<comment type="caution">
    <text evidence="4">The sequence shown here is derived from an EMBL/GenBank/DDBJ whole genome shotgun (WGS) entry which is preliminary data.</text>
</comment>
<name>A0ABN8PAW6_9CNID</name>
<dbReference type="EMBL" id="CALNXK010000063">
    <property type="protein sequence ID" value="CAH3139943.1"/>
    <property type="molecule type" value="Genomic_DNA"/>
</dbReference>
<feature type="region of interest" description="Disordered" evidence="2">
    <location>
        <begin position="385"/>
        <end position="422"/>
    </location>
</feature>
<dbReference type="PANTHER" id="PTHR37456:SF3">
    <property type="entry name" value="COLLAGEN ALPHA-1(XXV) CHAIN"/>
    <property type="match status" value="1"/>
</dbReference>
<keyword evidence="1" id="KW-0677">Repeat</keyword>
<dbReference type="Proteomes" id="UP001159405">
    <property type="component" value="Unassembled WGS sequence"/>
</dbReference>
<dbReference type="InterPro" id="IPR050938">
    <property type="entry name" value="Collagen_Structural_Proteins"/>
</dbReference>
<dbReference type="InterPro" id="IPR008160">
    <property type="entry name" value="Collagen"/>
</dbReference>
<feature type="chain" id="PRO_5045272707" evidence="3">
    <location>
        <begin position="19"/>
        <end position="607"/>
    </location>
</feature>
<gene>
    <name evidence="4" type="ORF">PLOB_00040922</name>
</gene>
<evidence type="ECO:0000313" key="4">
    <source>
        <dbReference type="EMBL" id="CAH3139943.1"/>
    </source>
</evidence>
<feature type="region of interest" description="Disordered" evidence="2">
    <location>
        <begin position="439"/>
        <end position="485"/>
    </location>
</feature>
<dbReference type="PANTHER" id="PTHR37456">
    <property type="entry name" value="SI:CH211-266K2.1"/>
    <property type="match status" value="1"/>
</dbReference>
<feature type="signal peptide" evidence="3">
    <location>
        <begin position="1"/>
        <end position="18"/>
    </location>
</feature>
<organism evidence="4 5">
    <name type="scientific">Porites lobata</name>
    <dbReference type="NCBI Taxonomy" id="104759"/>
    <lineage>
        <taxon>Eukaryota</taxon>
        <taxon>Metazoa</taxon>
        <taxon>Cnidaria</taxon>
        <taxon>Anthozoa</taxon>
        <taxon>Hexacorallia</taxon>
        <taxon>Scleractinia</taxon>
        <taxon>Fungiina</taxon>
        <taxon>Poritidae</taxon>
        <taxon>Porites</taxon>
    </lineage>
</organism>
<evidence type="ECO:0000256" key="2">
    <source>
        <dbReference type="SAM" id="MobiDB-lite"/>
    </source>
</evidence>
<sequence length="607" mass="66962">MFLLVFAVFCVSWPLVDPTSNKIDCDTKPNNNSCNQVSCAETPCTMQCGLETHNQYDSCRQICLPSTCDALECRASEYCLQLCSLSNCGSLTCDAMACDQSCYMGNCSSLTCGKTSARCKQKSGSELTCEANACTQSCFREECRLTCPLGEANCTQEAKESSADMKCDRNVCEQQCSFGQCNMNCSSSVMPAGLCRQVCNFGRCESMTCNAKQCIQVCQDANCAMTCPRDAKRCAQFGYVPLLGRITMKCDGVECQQSCYNGACDMMCPHGVSTCTQEAYDGNMTLTCDADECHQVFNVSGCHGKKMNPSRKEENGSCRKQTVDSLSCRSALLLSVVCCIALIHVELRLQERHRLISTSVTCCDQMESKILQKVQQNNEEWQMTKGSHFLGGQRQQTTVTKSRQKRTSPVKSQKKSTQTTSNAKILIKEELRLLQNQICSKEGPKGKTGRRGRPGIQGRPGPPGRPGPEGPPGKHGPIGPQGAMGIKGDFGVTLVPSGLEVHQVRKAQKLLLRPCCLLKQSWQRKTKTSLSLALLLVGRNLIPRGPNPMELCRQEHSFVRQRISSDHHRTGLNLWYSPRCALKSTLLKMLLLSLLQLYICRVWPRAT</sequence>